<dbReference type="InterPro" id="IPR041492">
    <property type="entry name" value="HAD_2"/>
</dbReference>
<dbReference type="GO" id="GO:0004713">
    <property type="term" value="F:protein tyrosine kinase activity"/>
    <property type="evidence" value="ECO:0007669"/>
    <property type="project" value="TreeGrafter"/>
</dbReference>
<dbReference type="Gene3D" id="3.40.50.1000">
    <property type="entry name" value="HAD superfamily/HAD-like"/>
    <property type="match status" value="1"/>
</dbReference>
<dbReference type="RefSeq" id="WP_013770634.1">
    <property type="nucleotide sequence ID" value="NC_015514.1"/>
</dbReference>
<evidence type="ECO:0000313" key="1">
    <source>
        <dbReference type="EMBL" id="AEE45608.1"/>
    </source>
</evidence>
<dbReference type="HOGENOM" id="CLU_045011_19_4_11"/>
<sequence>MPAPLVLLDLDGTLVDSAPGITACVAAAYRSVGLPAPDAATLRSFVGPGIWESLRRHGVPEELVPDVVAAYRERYAATGRHDATVFDGIPALLGDLRAAGIRLLVATAKPEAFAVPICGDLGLTPLLDGIFGTSLDESTSKAQVVARALASAPDHDPATTLMVGDREHDVHGAGEHGVGCIGVTWGYAAPGELAAAGALEVVGTADALRAALLARLGADAVV</sequence>
<dbReference type="Pfam" id="PF13419">
    <property type="entry name" value="HAD_2"/>
    <property type="match status" value="1"/>
</dbReference>
<dbReference type="GO" id="GO:0005829">
    <property type="term" value="C:cytosol"/>
    <property type="evidence" value="ECO:0007669"/>
    <property type="project" value="TreeGrafter"/>
</dbReference>
<keyword evidence="1" id="KW-0378">Hydrolase</keyword>
<dbReference type="SUPFAM" id="SSF56784">
    <property type="entry name" value="HAD-like"/>
    <property type="match status" value="1"/>
</dbReference>
<dbReference type="Gene3D" id="1.10.150.240">
    <property type="entry name" value="Putative phosphatase, domain 2"/>
    <property type="match status" value="1"/>
</dbReference>
<dbReference type="AlphaFoldDB" id="F4H6H5"/>
<dbReference type="SFLD" id="SFLDG01129">
    <property type="entry name" value="C1.5:_HAD__Beta-PGM__Phosphata"/>
    <property type="match status" value="1"/>
</dbReference>
<dbReference type="Proteomes" id="UP000008460">
    <property type="component" value="Chromosome"/>
</dbReference>
<name>F4H6H5_CELFA</name>
<organism evidence="1 2">
    <name type="scientific">Cellulomonas fimi (strain ATCC 484 / DSM 20113 / JCM 1341 / CCUG 24087 / LMG 16345 / NBRC 15513 / NCIMB 8980 / NCTC 7547 / NRS-133)</name>
    <dbReference type="NCBI Taxonomy" id="590998"/>
    <lineage>
        <taxon>Bacteria</taxon>
        <taxon>Bacillati</taxon>
        <taxon>Actinomycetota</taxon>
        <taxon>Actinomycetes</taxon>
        <taxon>Micrococcales</taxon>
        <taxon>Cellulomonadaceae</taxon>
        <taxon>Cellulomonas</taxon>
    </lineage>
</organism>
<gene>
    <name evidence="1" type="ordered locus">Celf_1473</name>
</gene>
<accession>F4H6H5</accession>
<evidence type="ECO:0000313" key="2">
    <source>
        <dbReference type="Proteomes" id="UP000008460"/>
    </source>
</evidence>
<reference evidence="1 2" key="1">
    <citation type="submission" date="2011-04" db="EMBL/GenBank/DDBJ databases">
        <title>Complete sequence of Cellulomonas fimi ATCC 484.</title>
        <authorList>
            <consortium name="US DOE Joint Genome Institute"/>
            <person name="Lucas S."/>
            <person name="Han J."/>
            <person name="Lapidus A."/>
            <person name="Cheng J.-F."/>
            <person name="Goodwin L."/>
            <person name="Pitluck S."/>
            <person name="Peters L."/>
            <person name="Chertkov O."/>
            <person name="Detter J.C."/>
            <person name="Han C."/>
            <person name="Tapia R."/>
            <person name="Land M."/>
            <person name="Hauser L."/>
            <person name="Kyrpides N."/>
            <person name="Ivanova N."/>
            <person name="Ovchinnikova G."/>
            <person name="Pagani I."/>
            <person name="Mead D."/>
            <person name="Brumm P."/>
            <person name="Woyke T."/>
        </authorList>
    </citation>
    <scope>NUCLEOTIDE SEQUENCE [LARGE SCALE GENOMIC DNA]</scope>
    <source>
        <strain evidence="2">ATCC 484 / DSM 20113 / JCM 1341 / NBRC 15513 / NCIMB 8980 / NCTC 7547</strain>
    </source>
</reference>
<dbReference type="InterPro" id="IPR050155">
    <property type="entry name" value="HAD-like_hydrolase_sf"/>
</dbReference>
<keyword evidence="2" id="KW-1185">Reference proteome</keyword>
<dbReference type="InterPro" id="IPR023214">
    <property type="entry name" value="HAD_sf"/>
</dbReference>
<dbReference type="PANTHER" id="PTHR43434">
    <property type="entry name" value="PHOSPHOGLYCOLATE PHOSPHATASE"/>
    <property type="match status" value="1"/>
</dbReference>
<protein>
    <submittedName>
        <fullName evidence="1">Haloacid dehalogenase domain protein hydrolase</fullName>
    </submittedName>
</protein>
<dbReference type="KEGG" id="cfi:Celf_1473"/>
<dbReference type="eggNOG" id="COG0546">
    <property type="taxonomic scope" value="Bacteria"/>
</dbReference>
<dbReference type="PANTHER" id="PTHR43434:SF20">
    <property type="entry name" value="5'-NUCLEOTIDASE"/>
    <property type="match status" value="1"/>
</dbReference>
<dbReference type="InterPro" id="IPR036412">
    <property type="entry name" value="HAD-like_sf"/>
</dbReference>
<proteinExistence type="predicted"/>
<dbReference type="GO" id="GO:0016787">
    <property type="term" value="F:hydrolase activity"/>
    <property type="evidence" value="ECO:0007669"/>
    <property type="project" value="UniProtKB-KW"/>
</dbReference>
<dbReference type="EMBL" id="CP002666">
    <property type="protein sequence ID" value="AEE45608.1"/>
    <property type="molecule type" value="Genomic_DNA"/>
</dbReference>
<dbReference type="InterPro" id="IPR023198">
    <property type="entry name" value="PGP-like_dom2"/>
</dbReference>
<dbReference type="SFLD" id="SFLDS00003">
    <property type="entry name" value="Haloacid_Dehalogenase"/>
    <property type="match status" value="1"/>
</dbReference>
<dbReference type="STRING" id="590998.Celf_1473"/>